<dbReference type="Gene3D" id="1.10.3720.10">
    <property type="entry name" value="MetI-like"/>
    <property type="match status" value="1"/>
</dbReference>
<evidence type="ECO:0000313" key="12">
    <source>
        <dbReference type="EMBL" id="RKF20231.1"/>
    </source>
</evidence>
<dbReference type="InterPro" id="IPR035906">
    <property type="entry name" value="MetI-like_sf"/>
</dbReference>
<feature type="transmembrane region" description="Helical" evidence="9">
    <location>
        <begin position="7"/>
        <end position="31"/>
    </location>
</feature>
<reference evidence="12 13" key="1">
    <citation type="submission" date="2018-09" db="EMBL/GenBank/DDBJ databases">
        <authorList>
            <person name="Wang Z."/>
        </authorList>
    </citation>
    <scope>NUCLEOTIDE SEQUENCE [LARGE SCALE GENOMIC DNA]</scope>
    <source>
        <strain evidence="12 13">ALS 81</strain>
    </source>
</reference>
<evidence type="ECO:0000259" key="11">
    <source>
        <dbReference type="PROSITE" id="PS50928"/>
    </source>
</evidence>
<dbReference type="PANTHER" id="PTHR43744:SF8">
    <property type="entry name" value="SN-GLYCEROL-3-PHOSPHATE TRANSPORT SYSTEM PERMEASE PROTEIN UGPE"/>
    <property type="match status" value="1"/>
</dbReference>
<feature type="transmembrane region" description="Helical" evidence="9">
    <location>
        <begin position="83"/>
        <end position="106"/>
    </location>
</feature>
<keyword evidence="8 9" id="KW-0472">Membrane</keyword>
<dbReference type="NCBIfam" id="NF008210">
    <property type="entry name" value="PRK10973.1"/>
    <property type="match status" value="1"/>
</dbReference>
<evidence type="ECO:0000256" key="7">
    <source>
        <dbReference type="ARBA" id="ARBA00022989"/>
    </source>
</evidence>
<comment type="similarity">
    <text evidence="9">Belongs to the binding-protein-dependent transport system permease family.</text>
</comment>
<organism evidence="12 13">
    <name type="scientific">Alginatibacterium sediminis</name>
    <dbReference type="NCBI Taxonomy" id="2164068"/>
    <lineage>
        <taxon>Bacteria</taxon>
        <taxon>Pseudomonadati</taxon>
        <taxon>Pseudomonadota</taxon>
        <taxon>Gammaproteobacteria</taxon>
        <taxon>Alteromonadales</taxon>
        <taxon>Alteromonadaceae</taxon>
        <taxon>Alginatibacterium</taxon>
    </lineage>
</organism>
<evidence type="ECO:0000256" key="10">
    <source>
        <dbReference type="RuleBase" id="RU363056"/>
    </source>
</evidence>
<keyword evidence="4 9" id="KW-0813">Transport</keyword>
<protein>
    <recommendedName>
        <fullName evidence="3 10">sn-glycerol-3-phosphate transport system permease protein UgpE</fullName>
    </recommendedName>
</protein>
<feature type="domain" description="ABC transmembrane type-1" evidence="11">
    <location>
        <begin position="78"/>
        <end position="269"/>
    </location>
</feature>
<evidence type="ECO:0000313" key="13">
    <source>
        <dbReference type="Proteomes" id="UP000286482"/>
    </source>
</evidence>
<proteinExistence type="inferred from homology"/>
<feature type="transmembrane region" description="Helical" evidence="9">
    <location>
        <begin position="146"/>
        <end position="167"/>
    </location>
</feature>
<comment type="function">
    <text evidence="10">Part of the ABC transporter complex UgpBAEC involved in sn-glycerol-3-phosphate (G3P) import. Probably responsible for the translocation of the substrate across the membrane.</text>
</comment>
<dbReference type="PROSITE" id="PS50928">
    <property type="entry name" value="ABC_TM1"/>
    <property type="match status" value="1"/>
</dbReference>
<dbReference type="GO" id="GO:0005886">
    <property type="term" value="C:plasma membrane"/>
    <property type="evidence" value="ECO:0007669"/>
    <property type="project" value="UniProtKB-SubCell"/>
</dbReference>
<keyword evidence="10" id="KW-0997">Cell inner membrane</keyword>
<keyword evidence="7 9" id="KW-1133">Transmembrane helix</keyword>
<feature type="transmembrane region" description="Helical" evidence="9">
    <location>
        <begin position="247"/>
        <end position="267"/>
    </location>
</feature>
<dbReference type="Proteomes" id="UP000286482">
    <property type="component" value="Unassembled WGS sequence"/>
</dbReference>
<dbReference type="SUPFAM" id="SSF161098">
    <property type="entry name" value="MetI-like"/>
    <property type="match status" value="1"/>
</dbReference>
<evidence type="ECO:0000256" key="8">
    <source>
        <dbReference type="ARBA" id="ARBA00023136"/>
    </source>
</evidence>
<comment type="caution">
    <text evidence="12">The sequence shown here is derived from an EMBL/GenBank/DDBJ whole genome shotgun (WGS) entry which is preliminary data.</text>
</comment>
<sequence>MVEQRPWLTAFSHIMLVLGIAAVALPVWVALVATTHPNYVFVSGRVPLWFGDLGFTVFADVLCQTASRESDVSVASMMLNSTIMAFGITLGKLSISILSAYAVVFFRFPGRMLAFWLVFMTLMLPVEVRIMPTFQVIASLDMLNSFSGLTIPLIASATATFLFRQFFMTVPPELLEAARIDGAGPIKFFFDILLPLSRTNIAALFVITFIYGWNQYLWPLLITTDSNYYTIVMGIKHMLSVPDGEVAWNRIMATTVLAMLPPVVVVVGMQKFFVKGLVETEK</sequence>
<dbReference type="AlphaFoldDB" id="A0A420EHL0"/>
<dbReference type="RefSeq" id="WP_120354236.1">
    <property type="nucleotide sequence ID" value="NZ_RAQO01000004.1"/>
</dbReference>
<gene>
    <name evidence="10 12" type="primary">ugpE</name>
    <name evidence="12" type="ORF">DBZ36_07250</name>
</gene>
<dbReference type="GO" id="GO:0055085">
    <property type="term" value="P:transmembrane transport"/>
    <property type="evidence" value="ECO:0007669"/>
    <property type="project" value="InterPro"/>
</dbReference>
<accession>A0A420EHL0</accession>
<comment type="subunit">
    <text evidence="2 10">The complex is composed of two ATP-binding proteins (UgpC), two transmembrane proteins (UgpA and UgpE) and a solute-binding protein (UgpB).</text>
</comment>
<dbReference type="OrthoDB" id="9794684at2"/>
<evidence type="ECO:0000256" key="6">
    <source>
        <dbReference type="ARBA" id="ARBA00022692"/>
    </source>
</evidence>
<dbReference type="EMBL" id="RAQO01000004">
    <property type="protein sequence ID" value="RKF20231.1"/>
    <property type="molecule type" value="Genomic_DNA"/>
</dbReference>
<dbReference type="PANTHER" id="PTHR43744">
    <property type="entry name" value="ABC TRANSPORTER PERMEASE PROTEIN MG189-RELATED-RELATED"/>
    <property type="match status" value="1"/>
</dbReference>
<feature type="transmembrane region" description="Helical" evidence="9">
    <location>
        <begin position="188"/>
        <end position="211"/>
    </location>
</feature>
<dbReference type="InterPro" id="IPR000515">
    <property type="entry name" value="MetI-like"/>
</dbReference>
<evidence type="ECO:0000256" key="1">
    <source>
        <dbReference type="ARBA" id="ARBA00004651"/>
    </source>
</evidence>
<comment type="subcellular location">
    <subcellularLocation>
        <location evidence="10">Cell inner membrane</location>
        <topology evidence="10">Multi-pass membrane protein</topology>
    </subcellularLocation>
    <subcellularLocation>
        <location evidence="1 9">Cell membrane</location>
        <topology evidence="1 9">Multi-pass membrane protein</topology>
    </subcellularLocation>
</comment>
<evidence type="ECO:0000256" key="3">
    <source>
        <dbReference type="ARBA" id="ARBA00020515"/>
    </source>
</evidence>
<keyword evidence="13" id="KW-1185">Reference proteome</keyword>
<feature type="transmembrane region" description="Helical" evidence="9">
    <location>
        <begin position="113"/>
        <end position="134"/>
    </location>
</feature>
<keyword evidence="6 9" id="KW-0812">Transmembrane</keyword>
<evidence type="ECO:0000256" key="5">
    <source>
        <dbReference type="ARBA" id="ARBA00022475"/>
    </source>
</evidence>
<dbReference type="Pfam" id="PF00528">
    <property type="entry name" value="BPD_transp_1"/>
    <property type="match status" value="1"/>
</dbReference>
<keyword evidence="5 10" id="KW-1003">Cell membrane</keyword>
<evidence type="ECO:0000256" key="2">
    <source>
        <dbReference type="ARBA" id="ARBA00011557"/>
    </source>
</evidence>
<evidence type="ECO:0000256" key="9">
    <source>
        <dbReference type="RuleBase" id="RU363032"/>
    </source>
</evidence>
<evidence type="ECO:0000256" key="4">
    <source>
        <dbReference type="ARBA" id="ARBA00022448"/>
    </source>
</evidence>
<dbReference type="CDD" id="cd06261">
    <property type="entry name" value="TM_PBP2"/>
    <property type="match status" value="1"/>
</dbReference>
<name>A0A420EHL0_9ALTE</name>